<keyword evidence="1" id="KW-0732">Signal</keyword>
<dbReference type="RefSeq" id="WP_243800398.1">
    <property type="nucleotide sequence ID" value="NZ_CP094669.1"/>
</dbReference>
<evidence type="ECO:0000313" key="2">
    <source>
        <dbReference type="EMBL" id="UOG75922.1"/>
    </source>
</evidence>
<protein>
    <recommendedName>
        <fullName evidence="4">DUF1735 domain-containing protein</fullName>
    </recommendedName>
</protein>
<feature type="chain" id="PRO_5046367988" description="DUF1735 domain-containing protein" evidence="1">
    <location>
        <begin position="16"/>
        <end position="178"/>
    </location>
</feature>
<sequence length="178" mass="18679">MKNLFFALLAGVTLASCSEISTDPAPARATRTAQTVTITYAQTASTIANDTTLQNPRLDVYVLTPTVNADGTLSYPAITSTTTPAFTTTNFSAPQPFSVVTNLTVAENTPSTGIRLVLRTANRPGRRSNAQRLTASIVVNGASKATATHQGTNFSRTASAVGGFFTTTFDSNVAAYTF</sequence>
<accession>A0ABY4D0Q2</accession>
<gene>
    <name evidence="2" type="ORF">MTX78_04815</name>
</gene>
<proteinExistence type="predicted"/>
<evidence type="ECO:0000256" key="1">
    <source>
        <dbReference type="SAM" id="SignalP"/>
    </source>
</evidence>
<dbReference type="PROSITE" id="PS51257">
    <property type="entry name" value="PROKAR_LIPOPROTEIN"/>
    <property type="match status" value="1"/>
</dbReference>
<evidence type="ECO:0008006" key="4">
    <source>
        <dbReference type="Google" id="ProtNLM"/>
    </source>
</evidence>
<feature type="signal peptide" evidence="1">
    <location>
        <begin position="1"/>
        <end position="15"/>
    </location>
</feature>
<reference evidence="2 3" key="1">
    <citation type="submission" date="2022-03" db="EMBL/GenBank/DDBJ databases">
        <title>Hymenobactersp. isolated from the air.</title>
        <authorList>
            <person name="Won M."/>
            <person name="Kwon S.-W."/>
        </authorList>
    </citation>
    <scope>NUCLEOTIDE SEQUENCE [LARGE SCALE GENOMIC DNA]</scope>
    <source>
        <strain evidence="2 3">KACC 21982</strain>
    </source>
</reference>
<dbReference type="EMBL" id="CP094669">
    <property type="protein sequence ID" value="UOG75922.1"/>
    <property type="molecule type" value="Genomic_DNA"/>
</dbReference>
<evidence type="ECO:0000313" key="3">
    <source>
        <dbReference type="Proteomes" id="UP000831113"/>
    </source>
</evidence>
<keyword evidence="3" id="KW-1185">Reference proteome</keyword>
<name>A0ABY4D0Q2_9BACT</name>
<organism evidence="2 3">
    <name type="scientific">Hymenobacter tibetensis</name>
    <dbReference type="NCBI Taxonomy" id="497967"/>
    <lineage>
        <taxon>Bacteria</taxon>
        <taxon>Pseudomonadati</taxon>
        <taxon>Bacteroidota</taxon>
        <taxon>Cytophagia</taxon>
        <taxon>Cytophagales</taxon>
        <taxon>Hymenobacteraceae</taxon>
        <taxon>Hymenobacter</taxon>
    </lineage>
</organism>
<dbReference type="Proteomes" id="UP000831113">
    <property type="component" value="Chromosome"/>
</dbReference>